<feature type="domain" description="ABC transmembrane type-1" evidence="9">
    <location>
        <begin position="345"/>
        <end position="540"/>
    </location>
</feature>
<keyword evidence="2 8" id="KW-0813">Transport</keyword>
<feature type="transmembrane region" description="Helical" evidence="8">
    <location>
        <begin position="182"/>
        <end position="215"/>
    </location>
</feature>
<gene>
    <name evidence="10" type="ORF">SAMN05216233_108146</name>
</gene>
<keyword evidence="4" id="KW-0997">Cell inner membrane</keyword>
<dbReference type="EMBL" id="FMUX01000008">
    <property type="protein sequence ID" value="SCY40184.1"/>
    <property type="molecule type" value="Genomic_DNA"/>
</dbReference>
<dbReference type="SUPFAM" id="SSF161098">
    <property type="entry name" value="MetI-like"/>
    <property type="match status" value="2"/>
</dbReference>
<comment type="subcellular location">
    <subcellularLocation>
        <location evidence="1">Cell inner membrane</location>
        <topology evidence="1">Multi-pass membrane protein</topology>
    </subcellularLocation>
    <subcellularLocation>
        <location evidence="8">Cell membrane</location>
        <topology evidence="8">Multi-pass membrane protein</topology>
    </subcellularLocation>
</comment>
<evidence type="ECO:0000313" key="11">
    <source>
        <dbReference type="Proteomes" id="UP000198870"/>
    </source>
</evidence>
<dbReference type="RefSeq" id="WP_217640300.1">
    <property type="nucleotide sequence ID" value="NZ_FMUX01000008.1"/>
</dbReference>
<dbReference type="GO" id="GO:0055085">
    <property type="term" value="P:transmembrane transport"/>
    <property type="evidence" value="ECO:0007669"/>
    <property type="project" value="InterPro"/>
</dbReference>
<feature type="transmembrane region" description="Helical" evidence="8">
    <location>
        <begin position="287"/>
        <end position="313"/>
    </location>
</feature>
<feature type="domain" description="ABC transmembrane type-1" evidence="9">
    <location>
        <begin position="53"/>
        <end position="257"/>
    </location>
</feature>
<dbReference type="CDD" id="cd06261">
    <property type="entry name" value="TM_PBP2"/>
    <property type="match status" value="2"/>
</dbReference>
<feature type="transmembrane region" description="Helical" evidence="8">
    <location>
        <begin position="349"/>
        <end position="370"/>
    </location>
</feature>
<dbReference type="InterPro" id="IPR000515">
    <property type="entry name" value="MetI-like"/>
</dbReference>
<dbReference type="Proteomes" id="UP000198870">
    <property type="component" value="Unassembled WGS sequence"/>
</dbReference>
<reference evidence="10 11" key="1">
    <citation type="submission" date="2016-10" db="EMBL/GenBank/DDBJ databases">
        <authorList>
            <person name="de Groot N.N."/>
        </authorList>
    </citation>
    <scope>NUCLEOTIDE SEQUENCE [LARGE SCALE GENOMIC DNA]</scope>
    <source>
        <strain evidence="10 11">AA1</strain>
    </source>
</reference>
<evidence type="ECO:0000256" key="2">
    <source>
        <dbReference type="ARBA" id="ARBA00022448"/>
    </source>
</evidence>
<evidence type="ECO:0000313" key="10">
    <source>
        <dbReference type="EMBL" id="SCY40184.1"/>
    </source>
</evidence>
<dbReference type="InterPro" id="IPR035906">
    <property type="entry name" value="MetI-like_sf"/>
</dbReference>
<dbReference type="STRING" id="419481.SAMN05216233_108146"/>
<dbReference type="GO" id="GO:0005886">
    <property type="term" value="C:plasma membrane"/>
    <property type="evidence" value="ECO:0007669"/>
    <property type="project" value="UniProtKB-SubCell"/>
</dbReference>
<feature type="transmembrane region" description="Helical" evidence="8">
    <location>
        <begin position="235"/>
        <end position="257"/>
    </location>
</feature>
<keyword evidence="5 8" id="KW-0812">Transmembrane</keyword>
<evidence type="ECO:0000256" key="8">
    <source>
        <dbReference type="RuleBase" id="RU363032"/>
    </source>
</evidence>
<evidence type="ECO:0000259" key="9">
    <source>
        <dbReference type="PROSITE" id="PS50928"/>
    </source>
</evidence>
<dbReference type="Gene3D" id="1.10.3720.10">
    <property type="entry name" value="MetI-like"/>
    <property type="match status" value="2"/>
</dbReference>
<evidence type="ECO:0000256" key="3">
    <source>
        <dbReference type="ARBA" id="ARBA00022475"/>
    </source>
</evidence>
<evidence type="ECO:0000256" key="5">
    <source>
        <dbReference type="ARBA" id="ARBA00022692"/>
    </source>
</evidence>
<comment type="similarity">
    <text evidence="8">Belongs to the binding-protein-dependent transport system permease family.</text>
</comment>
<evidence type="ECO:0000256" key="4">
    <source>
        <dbReference type="ARBA" id="ARBA00022519"/>
    </source>
</evidence>
<feature type="transmembrane region" description="Helical" evidence="8">
    <location>
        <begin position="92"/>
        <end position="113"/>
    </location>
</feature>
<organism evidence="10 11">
    <name type="scientific">Desulfoluna spongiiphila</name>
    <dbReference type="NCBI Taxonomy" id="419481"/>
    <lineage>
        <taxon>Bacteria</taxon>
        <taxon>Pseudomonadati</taxon>
        <taxon>Thermodesulfobacteriota</taxon>
        <taxon>Desulfobacteria</taxon>
        <taxon>Desulfobacterales</taxon>
        <taxon>Desulfolunaceae</taxon>
        <taxon>Desulfoluna</taxon>
    </lineage>
</organism>
<keyword evidence="7 8" id="KW-0472">Membrane</keyword>
<proteinExistence type="inferred from homology"/>
<dbReference type="PANTHER" id="PTHR43357:SF4">
    <property type="entry name" value="INNER MEMBRANE ABC TRANSPORTER PERMEASE PROTEIN YDCV"/>
    <property type="match status" value="1"/>
</dbReference>
<dbReference type="Pfam" id="PF00528">
    <property type="entry name" value="BPD_transp_1"/>
    <property type="match status" value="2"/>
</dbReference>
<dbReference type="AlphaFoldDB" id="A0A1G5FM11"/>
<evidence type="ECO:0000256" key="1">
    <source>
        <dbReference type="ARBA" id="ARBA00004429"/>
    </source>
</evidence>
<accession>A0A1G5FM11</accession>
<evidence type="ECO:0000256" key="6">
    <source>
        <dbReference type="ARBA" id="ARBA00022989"/>
    </source>
</evidence>
<keyword evidence="11" id="KW-1185">Reference proteome</keyword>
<keyword evidence="6 8" id="KW-1133">Transmembrane helix</keyword>
<feature type="transmembrane region" description="Helical" evidence="8">
    <location>
        <begin position="519"/>
        <end position="540"/>
    </location>
</feature>
<feature type="transmembrane region" description="Helical" evidence="8">
    <location>
        <begin position="57"/>
        <end position="80"/>
    </location>
</feature>
<name>A0A1G5FM11_9BACT</name>
<feature type="transmembrane region" description="Helical" evidence="8">
    <location>
        <begin position="410"/>
        <end position="429"/>
    </location>
</feature>
<dbReference type="PANTHER" id="PTHR43357">
    <property type="entry name" value="INNER MEMBRANE ABC TRANSPORTER PERMEASE PROTEIN YDCV"/>
    <property type="match status" value="1"/>
</dbReference>
<feature type="transmembrane region" description="Helical" evidence="8">
    <location>
        <begin position="133"/>
        <end position="161"/>
    </location>
</feature>
<feature type="transmembrane region" description="Helical" evidence="8">
    <location>
        <begin position="476"/>
        <end position="499"/>
    </location>
</feature>
<keyword evidence="3" id="KW-1003">Cell membrane</keyword>
<dbReference type="PROSITE" id="PS50928">
    <property type="entry name" value="ABC_TM1"/>
    <property type="match status" value="2"/>
</dbReference>
<protein>
    <submittedName>
        <fullName evidence="10">Iron(III) transport system permease protein</fullName>
    </submittedName>
</protein>
<sequence length="548" mass="59367">MGAVGVAALLWCLVGYILYPALKTVAVSFTHKGGFSAAHYVAQFTSEARLVVLKNSMVVGSLTVVVCGLIGTTLAFFVHFYECPGKRVIDKLLLLPVMLPGIIIVFAFVQLYGESGLVTKSLESLLGLTGAPYVFSGLPGILFVHAYTQYVYFYIAVSLAIRQIDASVVESARNLGASGFHLFTSVILPFITPALITASAITFMTGIGSFTAPMIIGGGYKVLTTQILLSKANNFMGVAATQVVTLTLISFAVFLSLRWYEANKLFHPSVKGVPFEPVSIRHRGYRALVSCFFGFLLLMVLLPVGTILLLSFVKSGSWMVSIYPREFSVENYLAIFTKRRAFAPFLNSVTLSLVASLGCLVIAVPSSYLIEKTQLKAKALVEVLVMLPWAMPASAIAINIINASNEPTPFTFNTVLVGTWILLPLGYMIRSLPIMVKTAHLSFQSLSDTLLEASKSLGASRFYSFKHVMLPMLSPGLLAGFLLVFVRSVGEYTISAFLYTASNKPVSIAMVNGIFEYNIGLAMAYGALLIMLTTTLSFLISRLTPGRP</sequence>
<evidence type="ECO:0000256" key="7">
    <source>
        <dbReference type="ARBA" id="ARBA00023136"/>
    </source>
</evidence>
<feature type="transmembrane region" description="Helical" evidence="8">
    <location>
        <begin position="379"/>
        <end position="398"/>
    </location>
</feature>